<evidence type="ECO:0000256" key="1">
    <source>
        <dbReference type="SAM" id="MobiDB-lite"/>
    </source>
</evidence>
<feature type="region of interest" description="Disordered" evidence="1">
    <location>
        <begin position="169"/>
        <end position="200"/>
    </location>
</feature>
<evidence type="ECO:0000259" key="3">
    <source>
        <dbReference type="Pfam" id="PF02714"/>
    </source>
</evidence>
<organism evidence="4">
    <name type="scientific">Chrysotila carterae</name>
    <name type="common">Marine alga</name>
    <name type="synonym">Syracosphaera carterae</name>
    <dbReference type="NCBI Taxonomy" id="13221"/>
    <lineage>
        <taxon>Eukaryota</taxon>
        <taxon>Haptista</taxon>
        <taxon>Haptophyta</taxon>
        <taxon>Prymnesiophyceae</taxon>
        <taxon>Isochrysidales</taxon>
        <taxon>Isochrysidaceae</taxon>
        <taxon>Chrysotila</taxon>
    </lineage>
</organism>
<sequence length="200" mass="22188">MVVHVGVLFVCISPLVVVFVLLWLLVVTPVWAFNFIYVLVPEQGDSFDSGGAFWPTAMEKQIFVLMAAQLVLAAIQALNLCFIGMGLMLLLSAATFFRGHRLMAKYKKLASELPLEKCGQADLDLYREVHEQVNTADDASNSSSREREHTTPPGLRRILDAAVKSYGALARGQRPPAMEVRERPMVPLETEAQNNSERQG</sequence>
<name>A0A7S4BZR6_CHRCT</name>
<dbReference type="GO" id="GO:0005886">
    <property type="term" value="C:plasma membrane"/>
    <property type="evidence" value="ECO:0007669"/>
    <property type="project" value="TreeGrafter"/>
</dbReference>
<dbReference type="AlphaFoldDB" id="A0A7S4BZR6"/>
<evidence type="ECO:0000313" key="4">
    <source>
        <dbReference type="EMBL" id="CAE0782149.1"/>
    </source>
</evidence>
<dbReference type="InterPro" id="IPR045122">
    <property type="entry name" value="Csc1-like"/>
</dbReference>
<keyword evidence="2" id="KW-1133">Transmembrane helix</keyword>
<keyword evidence="2" id="KW-0812">Transmembrane</keyword>
<feature type="transmembrane region" description="Helical" evidence="2">
    <location>
        <begin position="64"/>
        <end position="97"/>
    </location>
</feature>
<dbReference type="PANTHER" id="PTHR13018:SF5">
    <property type="entry name" value="RE44586P"/>
    <property type="match status" value="1"/>
</dbReference>
<feature type="region of interest" description="Disordered" evidence="1">
    <location>
        <begin position="134"/>
        <end position="154"/>
    </location>
</feature>
<proteinExistence type="predicted"/>
<reference evidence="4" key="1">
    <citation type="submission" date="2021-01" db="EMBL/GenBank/DDBJ databases">
        <authorList>
            <person name="Corre E."/>
            <person name="Pelletier E."/>
            <person name="Niang G."/>
            <person name="Scheremetjew M."/>
            <person name="Finn R."/>
            <person name="Kale V."/>
            <person name="Holt S."/>
            <person name="Cochrane G."/>
            <person name="Meng A."/>
            <person name="Brown T."/>
            <person name="Cohen L."/>
        </authorList>
    </citation>
    <scope>NUCLEOTIDE SEQUENCE</scope>
    <source>
        <strain evidence="4">CCMP645</strain>
    </source>
</reference>
<dbReference type="EMBL" id="HBIZ01054424">
    <property type="protein sequence ID" value="CAE0782149.1"/>
    <property type="molecule type" value="Transcribed_RNA"/>
</dbReference>
<gene>
    <name evidence="4" type="ORF">PCAR00345_LOCUS34845</name>
</gene>
<feature type="compositionally biased region" description="Polar residues" evidence="1">
    <location>
        <begin position="134"/>
        <end position="143"/>
    </location>
</feature>
<feature type="transmembrane region" description="Helical" evidence="2">
    <location>
        <begin position="7"/>
        <end position="40"/>
    </location>
</feature>
<feature type="compositionally biased region" description="Polar residues" evidence="1">
    <location>
        <begin position="191"/>
        <end position="200"/>
    </location>
</feature>
<dbReference type="PANTHER" id="PTHR13018">
    <property type="entry name" value="PROBABLE MEMBRANE PROTEIN DUF221-RELATED"/>
    <property type="match status" value="1"/>
</dbReference>
<protein>
    <recommendedName>
        <fullName evidence="3">CSC1/OSCA1-like 7TM region domain-containing protein</fullName>
    </recommendedName>
</protein>
<accession>A0A7S4BZR6</accession>
<keyword evidence="2" id="KW-0472">Membrane</keyword>
<feature type="domain" description="CSC1/OSCA1-like 7TM region" evidence="3">
    <location>
        <begin position="2"/>
        <end position="74"/>
    </location>
</feature>
<dbReference type="GO" id="GO:0005227">
    <property type="term" value="F:calcium-activated cation channel activity"/>
    <property type="evidence" value="ECO:0007669"/>
    <property type="project" value="InterPro"/>
</dbReference>
<dbReference type="InterPro" id="IPR003864">
    <property type="entry name" value="CSC1/OSCA1-like_7TM"/>
</dbReference>
<evidence type="ECO:0000256" key="2">
    <source>
        <dbReference type="SAM" id="Phobius"/>
    </source>
</evidence>
<dbReference type="Pfam" id="PF02714">
    <property type="entry name" value="RSN1_7TM"/>
    <property type="match status" value="1"/>
</dbReference>